<organism evidence="2 3">
    <name type="scientific">Seminavis robusta</name>
    <dbReference type="NCBI Taxonomy" id="568900"/>
    <lineage>
        <taxon>Eukaryota</taxon>
        <taxon>Sar</taxon>
        <taxon>Stramenopiles</taxon>
        <taxon>Ochrophyta</taxon>
        <taxon>Bacillariophyta</taxon>
        <taxon>Bacillariophyceae</taxon>
        <taxon>Bacillariophycidae</taxon>
        <taxon>Naviculales</taxon>
        <taxon>Naviculaceae</taxon>
        <taxon>Seminavis</taxon>
    </lineage>
</organism>
<dbReference type="InterPro" id="IPR007474">
    <property type="entry name" value="ApaG_domain"/>
</dbReference>
<comment type="caution">
    <text evidence="2">The sequence shown here is derived from an EMBL/GenBank/DDBJ whole genome shotgun (WGS) entry which is preliminary data.</text>
</comment>
<sequence>MASTSNDTYVTTTCITSSKFLEGFCSTEDIFHHFVPYLTYQDAGRLESVSKRLQTLAQESIWKIVCRRDFSFQEDDHDMIGPTYHQERRTKPHHLREAIALWARCRAVLTELGLQNVVDSLCPGLDRREFSRMFRARNYHKCPLPSSLIASYSVCAGQQELSPLGPQVQDIFSSLFGSFSCYDVQYSMRLVEVRIFGNPASRIRNFVPVTIVLAISSLGYEATRAFLYLQTTPEDPEGRLAFAHNNIRSAHHTVVGQGGFLTYLRQYVEHLEAGVYKRVQFIDVDPSSSGIGLLPDGGPTMSRAITRGIEVRASARWFPAGLKDQQRQGINFGYTIRIRMIDADPEFDTCQLVSRHWKFMDGNGKVRGVDGEALVGRQPVFFRDSETGLPGYIDMGPHGDGDRLEDKAFVYQSQTGPVAGTTHRDTKLASIKGTFRFVPGTIANPKGPEFHVFVASFPLTVPMPFF</sequence>
<dbReference type="SUPFAM" id="SSF110069">
    <property type="entry name" value="ApaG-like"/>
    <property type="match status" value="1"/>
</dbReference>
<name>A0A9N8EPV5_9STRA</name>
<dbReference type="Proteomes" id="UP001153069">
    <property type="component" value="Unassembled WGS sequence"/>
</dbReference>
<evidence type="ECO:0000259" key="1">
    <source>
        <dbReference type="PROSITE" id="PS51087"/>
    </source>
</evidence>
<reference evidence="2" key="1">
    <citation type="submission" date="2020-06" db="EMBL/GenBank/DDBJ databases">
        <authorList>
            <consortium name="Plant Systems Biology data submission"/>
        </authorList>
    </citation>
    <scope>NUCLEOTIDE SEQUENCE</scope>
    <source>
        <strain evidence="2">D6</strain>
    </source>
</reference>
<dbReference type="Pfam" id="PF04379">
    <property type="entry name" value="DUF525"/>
    <property type="match status" value="1"/>
</dbReference>
<dbReference type="PANTHER" id="PTHR47463:SF2">
    <property type="entry name" value="F-BOX PROTEIN SKIP16"/>
    <property type="match status" value="1"/>
</dbReference>
<gene>
    <name evidence="2" type="ORF">SEMRO_1475_G275780.1</name>
</gene>
<evidence type="ECO:0000313" key="2">
    <source>
        <dbReference type="EMBL" id="CAB9523944.1"/>
    </source>
</evidence>
<dbReference type="EMBL" id="CAICTM010001473">
    <property type="protein sequence ID" value="CAB9523944.1"/>
    <property type="molecule type" value="Genomic_DNA"/>
</dbReference>
<protein>
    <recommendedName>
        <fullName evidence="1">ApaG domain-containing protein</fullName>
    </recommendedName>
</protein>
<accession>A0A9N8EPV5</accession>
<dbReference type="AlphaFoldDB" id="A0A9N8EPV5"/>
<keyword evidence="3" id="KW-1185">Reference proteome</keyword>
<dbReference type="InterPro" id="IPR036047">
    <property type="entry name" value="F-box-like_dom_sf"/>
</dbReference>
<evidence type="ECO:0000313" key="3">
    <source>
        <dbReference type="Proteomes" id="UP001153069"/>
    </source>
</evidence>
<dbReference type="InterPro" id="IPR036767">
    <property type="entry name" value="ApaG_sf"/>
</dbReference>
<dbReference type="OrthoDB" id="45903at2759"/>
<feature type="domain" description="ApaG" evidence="1">
    <location>
        <begin position="303"/>
        <end position="466"/>
    </location>
</feature>
<proteinExistence type="predicted"/>
<dbReference type="Gene3D" id="2.60.40.1470">
    <property type="entry name" value="ApaG domain"/>
    <property type="match status" value="1"/>
</dbReference>
<dbReference type="PANTHER" id="PTHR47463">
    <property type="entry name" value="F-BOX PROTEIN SKIP16"/>
    <property type="match status" value="1"/>
</dbReference>
<dbReference type="SUPFAM" id="SSF81383">
    <property type="entry name" value="F-box domain"/>
    <property type="match status" value="1"/>
</dbReference>
<dbReference type="PROSITE" id="PS51087">
    <property type="entry name" value="APAG"/>
    <property type="match status" value="1"/>
</dbReference>